<comment type="similarity">
    <text evidence="2">Belongs to the cytochrome P450 family.</text>
</comment>
<dbReference type="GO" id="GO:0005506">
    <property type="term" value="F:iron ion binding"/>
    <property type="evidence" value="ECO:0007669"/>
    <property type="project" value="InterPro"/>
</dbReference>
<evidence type="ECO:0000313" key="8">
    <source>
        <dbReference type="EMBL" id="KAH7324238.1"/>
    </source>
</evidence>
<keyword evidence="4 6" id="KW-0479">Metal-binding</keyword>
<evidence type="ECO:0000256" key="5">
    <source>
        <dbReference type="ARBA" id="ARBA00023004"/>
    </source>
</evidence>
<organism evidence="8 9">
    <name type="scientific">Stachybotrys elegans</name>
    <dbReference type="NCBI Taxonomy" id="80388"/>
    <lineage>
        <taxon>Eukaryota</taxon>
        <taxon>Fungi</taxon>
        <taxon>Dikarya</taxon>
        <taxon>Ascomycota</taxon>
        <taxon>Pezizomycotina</taxon>
        <taxon>Sordariomycetes</taxon>
        <taxon>Hypocreomycetidae</taxon>
        <taxon>Hypocreales</taxon>
        <taxon>Stachybotryaceae</taxon>
        <taxon>Stachybotrys</taxon>
    </lineage>
</organism>
<keyword evidence="7" id="KW-0812">Transmembrane</keyword>
<keyword evidence="7" id="KW-1133">Transmembrane helix</keyword>
<feature type="transmembrane region" description="Helical" evidence="7">
    <location>
        <begin position="12"/>
        <end position="32"/>
    </location>
</feature>
<comment type="cofactor">
    <cofactor evidence="6">
        <name>heme</name>
        <dbReference type="ChEBI" id="CHEBI:30413"/>
    </cofactor>
</comment>
<evidence type="ECO:0000256" key="3">
    <source>
        <dbReference type="ARBA" id="ARBA00022617"/>
    </source>
</evidence>
<comment type="pathway">
    <text evidence="1">Mycotoxin biosynthesis.</text>
</comment>
<dbReference type="GO" id="GO:0004497">
    <property type="term" value="F:monooxygenase activity"/>
    <property type="evidence" value="ECO:0007669"/>
    <property type="project" value="InterPro"/>
</dbReference>
<dbReference type="GO" id="GO:0020037">
    <property type="term" value="F:heme binding"/>
    <property type="evidence" value="ECO:0007669"/>
    <property type="project" value="InterPro"/>
</dbReference>
<evidence type="ECO:0000256" key="4">
    <source>
        <dbReference type="ARBA" id="ARBA00022723"/>
    </source>
</evidence>
<dbReference type="PANTHER" id="PTHR24305:SF166">
    <property type="entry name" value="CYTOCHROME P450 12A4, MITOCHONDRIAL-RELATED"/>
    <property type="match status" value="1"/>
</dbReference>
<evidence type="ECO:0000256" key="7">
    <source>
        <dbReference type="SAM" id="Phobius"/>
    </source>
</evidence>
<dbReference type="InterPro" id="IPR001128">
    <property type="entry name" value="Cyt_P450"/>
</dbReference>
<proteinExistence type="inferred from homology"/>
<dbReference type="InterPro" id="IPR050121">
    <property type="entry name" value="Cytochrome_P450_monoxygenase"/>
</dbReference>
<evidence type="ECO:0000256" key="1">
    <source>
        <dbReference type="ARBA" id="ARBA00004685"/>
    </source>
</evidence>
<protein>
    <submittedName>
        <fullName evidence="8">Cytochrome P450</fullName>
    </submittedName>
</protein>
<keyword evidence="9" id="KW-1185">Reference proteome</keyword>
<dbReference type="PANTHER" id="PTHR24305">
    <property type="entry name" value="CYTOCHROME P450"/>
    <property type="match status" value="1"/>
</dbReference>
<accession>A0A8K0T266</accession>
<evidence type="ECO:0000256" key="2">
    <source>
        <dbReference type="ARBA" id="ARBA00010617"/>
    </source>
</evidence>
<dbReference type="SUPFAM" id="SSF48264">
    <property type="entry name" value="Cytochrome P450"/>
    <property type="match status" value="1"/>
</dbReference>
<dbReference type="AlphaFoldDB" id="A0A8K0T266"/>
<dbReference type="Pfam" id="PF00067">
    <property type="entry name" value="p450"/>
    <property type="match status" value="1"/>
</dbReference>
<dbReference type="Proteomes" id="UP000813444">
    <property type="component" value="Unassembled WGS sequence"/>
</dbReference>
<evidence type="ECO:0000313" key="9">
    <source>
        <dbReference type="Proteomes" id="UP000813444"/>
    </source>
</evidence>
<dbReference type="PRINTS" id="PR00463">
    <property type="entry name" value="EP450I"/>
</dbReference>
<reference evidence="8" key="1">
    <citation type="journal article" date="2021" name="Nat. Commun.">
        <title>Genetic determinants of endophytism in the Arabidopsis root mycobiome.</title>
        <authorList>
            <person name="Mesny F."/>
            <person name="Miyauchi S."/>
            <person name="Thiergart T."/>
            <person name="Pickel B."/>
            <person name="Atanasova L."/>
            <person name="Karlsson M."/>
            <person name="Huettel B."/>
            <person name="Barry K.W."/>
            <person name="Haridas S."/>
            <person name="Chen C."/>
            <person name="Bauer D."/>
            <person name="Andreopoulos W."/>
            <person name="Pangilinan J."/>
            <person name="LaButti K."/>
            <person name="Riley R."/>
            <person name="Lipzen A."/>
            <person name="Clum A."/>
            <person name="Drula E."/>
            <person name="Henrissat B."/>
            <person name="Kohler A."/>
            <person name="Grigoriev I.V."/>
            <person name="Martin F.M."/>
            <person name="Hacquard S."/>
        </authorList>
    </citation>
    <scope>NUCLEOTIDE SEQUENCE</scope>
    <source>
        <strain evidence="8">MPI-CAGE-CH-0235</strain>
    </source>
</reference>
<dbReference type="Gene3D" id="1.10.630.10">
    <property type="entry name" value="Cytochrome P450"/>
    <property type="match status" value="1"/>
</dbReference>
<dbReference type="CDD" id="cd11062">
    <property type="entry name" value="CYP58-like"/>
    <property type="match status" value="1"/>
</dbReference>
<keyword evidence="5 6" id="KW-0408">Iron</keyword>
<dbReference type="InterPro" id="IPR036396">
    <property type="entry name" value="Cyt_P450_sf"/>
</dbReference>
<dbReference type="EMBL" id="JAGPNK010000003">
    <property type="protein sequence ID" value="KAH7324238.1"/>
    <property type="molecule type" value="Genomic_DNA"/>
</dbReference>
<feature type="binding site" description="axial binding residue" evidence="6">
    <location>
        <position position="460"/>
    </location>
    <ligand>
        <name>heme</name>
        <dbReference type="ChEBI" id="CHEBI:30413"/>
    </ligand>
    <ligandPart>
        <name>Fe</name>
        <dbReference type="ChEBI" id="CHEBI:18248"/>
    </ligandPart>
</feature>
<sequence length="521" mass="58858">MAFSIIHEDSRPPALAILAVASIVAYVGLAIYRITLHPLARFPGPRLAAITKWYEAYFDIFYKGGSQYTSKIREMHDRYGPIVRINPDEVSVRDADFHDRLYAPPRSEIRHRHPHFSTTLGTTKGSFSTVDHKLHKSRRTAYSPFWGSANVMAAEPLIMGMVNDLCKHVAGMQEGSGTSLRTLFAATSFDTFYTWAFGSSLGLLDNLKLAYDINEAVEIGVTSPPLHRIFPSMMPIARLIPSKILRYASSHLNNVMGLHSMIVKASEEWIAAYSGQSDEKQLIGHSKPQPRTLFDVLRNSNAPEEEKTASRMAQEGIEMFMAAYTPGRTSMLAMHYLHAHPHVLERIRNELDQVNPDPAMDLTFAKLNSLPYLRATMKEILRITFPVGARLPFLCAEDLEFQGWRIPANTGVSVNHRILLFDPDVFKNPYEFNPERWLDASHPIDEKRYYIPFGKGARSCPSKEFATQFIQLIVATLIQRFDFNMDDAIWERDVAAASESVLTSPSTESKGLKIYPVGQRY</sequence>
<name>A0A8K0T266_9HYPO</name>
<keyword evidence="7" id="KW-0472">Membrane</keyword>
<comment type="caution">
    <text evidence="8">The sequence shown here is derived from an EMBL/GenBank/DDBJ whole genome shotgun (WGS) entry which is preliminary data.</text>
</comment>
<keyword evidence="3 6" id="KW-0349">Heme</keyword>
<dbReference type="InterPro" id="IPR002401">
    <property type="entry name" value="Cyt_P450_E_grp-I"/>
</dbReference>
<gene>
    <name evidence="8" type="ORF">B0I35DRAFT_458027</name>
</gene>
<dbReference type="GO" id="GO:0016705">
    <property type="term" value="F:oxidoreductase activity, acting on paired donors, with incorporation or reduction of molecular oxygen"/>
    <property type="evidence" value="ECO:0007669"/>
    <property type="project" value="InterPro"/>
</dbReference>
<dbReference type="OrthoDB" id="3945418at2759"/>
<evidence type="ECO:0000256" key="6">
    <source>
        <dbReference type="PIRSR" id="PIRSR602401-1"/>
    </source>
</evidence>